<protein>
    <recommendedName>
        <fullName evidence="3">SMP-30/Gluconolactonase/LRE-like region domain-containing protein</fullName>
    </recommendedName>
</protein>
<proteinExistence type="predicted"/>
<dbReference type="Proteomes" id="UP000619838">
    <property type="component" value="Unassembled WGS sequence"/>
</dbReference>
<accession>A0ABR9XPF2</accession>
<reference evidence="1 2" key="1">
    <citation type="journal article" date="2020" name="Microorganisms">
        <title>Simultaneous Genome Sequencing of Prosthecochloris ethylica and Desulfuromonas acetoxidans within a Syntrophic Mixture Reveals Unique Pili and Protein Interactions.</title>
        <authorList>
            <person name="Kyndt J.A."/>
            <person name="Van Beeumen J.J."/>
            <person name="Meyer T.E."/>
        </authorList>
    </citation>
    <scope>NUCLEOTIDE SEQUENCE [LARGE SCALE GENOMIC DNA]</scope>
    <source>
        <strain evidence="1 2">N3</strain>
    </source>
</reference>
<dbReference type="SUPFAM" id="SSF101898">
    <property type="entry name" value="NHL repeat"/>
    <property type="match status" value="1"/>
</dbReference>
<evidence type="ECO:0000313" key="1">
    <source>
        <dbReference type="EMBL" id="MBF0635848.1"/>
    </source>
</evidence>
<dbReference type="EMBL" id="JADGII010000002">
    <property type="protein sequence ID" value="MBF0635848.1"/>
    <property type="molecule type" value="Genomic_DNA"/>
</dbReference>
<evidence type="ECO:0000313" key="2">
    <source>
        <dbReference type="Proteomes" id="UP000619838"/>
    </source>
</evidence>
<name>A0ABR9XPF2_9CHLB</name>
<sequence length="299" mass="33225">MRMTSVLTVLFFFFALPPSHENDCREPRTTTCEPARSLSPAARIPAAAGQEISGMVKSRFHDDIYWVLNDSGNLPALIPVTSSGEIASPDTRGYIVDGLENTDWEALAIDRDGTIYICDTGNNFSSRHDLKIHRVSESRDNPALTGTVDTFRIHYPEQQLFPSPDMAYDCEAAFIRDNNLFLLTKRRQDRNTSLYRLRLSSLDKTAQTHALELMCTFPVNGLVTGADISADGNIVAVLTYTSLWVLEHYEDNNFFSGSVRCIPLTDAGQIESVCFMGNHTVAAVNESANELFFIDITAP</sequence>
<gene>
    <name evidence="1" type="ORF">INT08_01445</name>
</gene>
<organism evidence="1 2">
    <name type="scientific">Prosthecochloris ethylica</name>
    <dbReference type="NCBI Taxonomy" id="2743976"/>
    <lineage>
        <taxon>Bacteria</taxon>
        <taxon>Pseudomonadati</taxon>
        <taxon>Chlorobiota</taxon>
        <taxon>Chlorobiia</taxon>
        <taxon>Chlorobiales</taxon>
        <taxon>Chlorobiaceae</taxon>
        <taxon>Prosthecochloris</taxon>
    </lineage>
</organism>
<comment type="caution">
    <text evidence="1">The sequence shown here is derived from an EMBL/GenBank/DDBJ whole genome shotgun (WGS) entry which is preliminary data.</text>
</comment>
<keyword evidence="2" id="KW-1185">Reference proteome</keyword>
<evidence type="ECO:0008006" key="3">
    <source>
        <dbReference type="Google" id="ProtNLM"/>
    </source>
</evidence>
<dbReference type="RefSeq" id="WP_175187142.1">
    <property type="nucleotide sequence ID" value="NZ_JABVZQ010000004.1"/>
</dbReference>